<evidence type="ECO:0000256" key="1">
    <source>
        <dbReference type="SAM" id="MobiDB-lite"/>
    </source>
</evidence>
<accession>A0A9N9R5B0</accession>
<gene>
    <name evidence="2" type="ORF">DIATSA_LOCUS8086</name>
</gene>
<feature type="compositionally biased region" description="Polar residues" evidence="1">
    <location>
        <begin position="101"/>
        <end position="111"/>
    </location>
</feature>
<dbReference type="OrthoDB" id="8092968at2759"/>
<protein>
    <submittedName>
        <fullName evidence="2">Uncharacterized protein</fullName>
    </submittedName>
</protein>
<dbReference type="EMBL" id="OU893353">
    <property type="protein sequence ID" value="CAG9790418.1"/>
    <property type="molecule type" value="Genomic_DNA"/>
</dbReference>
<evidence type="ECO:0000313" key="3">
    <source>
        <dbReference type="Proteomes" id="UP001153714"/>
    </source>
</evidence>
<reference evidence="2" key="2">
    <citation type="submission" date="2022-10" db="EMBL/GenBank/DDBJ databases">
        <authorList>
            <consortium name="ENA_rothamsted_submissions"/>
            <consortium name="culmorum"/>
            <person name="King R."/>
        </authorList>
    </citation>
    <scope>NUCLEOTIDE SEQUENCE</scope>
</reference>
<feature type="compositionally biased region" description="Basic and acidic residues" evidence="1">
    <location>
        <begin position="49"/>
        <end position="84"/>
    </location>
</feature>
<proteinExistence type="predicted"/>
<keyword evidence="3" id="KW-1185">Reference proteome</keyword>
<reference evidence="2" key="1">
    <citation type="submission" date="2021-12" db="EMBL/GenBank/DDBJ databases">
        <authorList>
            <person name="King R."/>
        </authorList>
    </citation>
    <scope>NUCLEOTIDE SEQUENCE</scope>
</reference>
<organism evidence="2 3">
    <name type="scientific">Diatraea saccharalis</name>
    <name type="common">sugarcane borer</name>
    <dbReference type="NCBI Taxonomy" id="40085"/>
    <lineage>
        <taxon>Eukaryota</taxon>
        <taxon>Metazoa</taxon>
        <taxon>Ecdysozoa</taxon>
        <taxon>Arthropoda</taxon>
        <taxon>Hexapoda</taxon>
        <taxon>Insecta</taxon>
        <taxon>Pterygota</taxon>
        <taxon>Neoptera</taxon>
        <taxon>Endopterygota</taxon>
        <taxon>Lepidoptera</taxon>
        <taxon>Glossata</taxon>
        <taxon>Ditrysia</taxon>
        <taxon>Pyraloidea</taxon>
        <taxon>Crambidae</taxon>
        <taxon>Crambinae</taxon>
        <taxon>Diatraea</taxon>
    </lineage>
</organism>
<name>A0A9N9R5B0_9NEOP</name>
<sequence>MNLSVRSFEFRRAALSSNPTLRRVPLATALRRYGPGTLYGKTAPFKTNLDGRGDDEKAEPPEHHMSRDLGDRGIQGRHDIRQRDADDDDDDVYDDDAAPLRTSSPPTGQTCNVKLVTNDTYRKSLETEFITLSSRVLEKTLAHTHTHTGPPPQRKRNTHACADDVLLPQSTKSRFQSRERHASHVFHVYAMSVRQRRRKINFVVAEDTIYLNRLLPVYTTDNNNGGMRRRRRTVNTVSNTIIYIVFDTQCDYCFYAAGPQTGVVLDVSPWTAMCVRNVDVQMCPAVHTMTRS</sequence>
<evidence type="ECO:0000313" key="2">
    <source>
        <dbReference type="EMBL" id="CAG9790418.1"/>
    </source>
</evidence>
<dbReference type="Proteomes" id="UP001153714">
    <property type="component" value="Chromosome 22"/>
</dbReference>
<dbReference type="AlphaFoldDB" id="A0A9N9R5B0"/>
<feature type="region of interest" description="Disordered" evidence="1">
    <location>
        <begin position="41"/>
        <end position="111"/>
    </location>
</feature>
<feature type="compositionally biased region" description="Acidic residues" evidence="1">
    <location>
        <begin position="85"/>
        <end position="97"/>
    </location>
</feature>